<reference evidence="1" key="1">
    <citation type="submission" date="2021-03" db="EMBL/GenBank/DDBJ databases">
        <title>Whole Genome Sequence of Bradyrhizobium sp. Strain 144S4.</title>
        <authorList>
            <person name="Bromfield E.S.P."/>
            <person name="Cloutier S."/>
        </authorList>
    </citation>
    <scope>NUCLEOTIDE SEQUENCE [LARGE SCALE GENOMIC DNA]</scope>
    <source>
        <strain evidence="1">144S4</strain>
    </source>
</reference>
<dbReference type="KEGG" id="bban:J4G43_052925"/>
<dbReference type="RefSeq" id="WP_208089732.1">
    <property type="nucleotide sequence ID" value="NZ_CP086137.1"/>
</dbReference>
<sequence length="469" mass="51933">MAVLNIKISNCNSVDLAAISITEQALNIKYGPNGLGKSSLARAIVSHIKADGSIKDLIPFKHRGTPGAGTPTVEGADSFRSALVFDEDYVDQFVFQKDEVVKNSFDIFIRTPEYLTELAEIDDLLSGIRQAFADNADIGQVVKDLMELREAFGKPSKSGALAKNSKIHKAFGSGNKIANIPNVLKPFETFIKSKEPAKWISWQIKGNEFLSLGDNCPYCSSTLAEAGKKDTALAVEKEYDASAVGHIKASLRDKTTLMLTHDIEPAIDVIKSTSSVFQAARPSAAFLSSRAGVISEVPIQRDDIQTFAKICKDNIALLSDPLLQAIYLRRQFELQDDMGLEYNLLASLFKRRDVPTIQSATDNRPMTASEKAEAESKICVHLPGFDYDILIADTKSVATIKAKFHATTVGYEKIQLFRILGSEHDHDVIRKFINESYHIENEYVMQLNPHRFEIVPEYVVEECTRLLPA</sequence>
<evidence type="ECO:0000313" key="1">
    <source>
        <dbReference type="EMBL" id="MBO1869190.1"/>
    </source>
</evidence>
<evidence type="ECO:0000313" key="2">
    <source>
        <dbReference type="EMBL" id="UEM17930.1"/>
    </source>
</evidence>
<dbReference type="InterPro" id="IPR027417">
    <property type="entry name" value="P-loop_NTPase"/>
</dbReference>
<name>A0A939MJV3_9BRAD</name>
<evidence type="ECO:0000313" key="3">
    <source>
        <dbReference type="Proteomes" id="UP000664702"/>
    </source>
</evidence>
<dbReference type="Proteomes" id="UP000664702">
    <property type="component" value="Plasmid pBb144S4a"/>
</dbReference>
<proteinExistence type="predicted"/>
<evidence type="ECO:0008006" key="4">
    <source>
        <dbReference type="Google" id="ProtNLM"/>
    </source>
</evidence>
<protein>
    <recommendedName>
        <fullName evidence="4">Protein CR006 P-loop domain-containing protein</fullName>
    </recommendedName>
</protein>
<dbReference type="AlphaFoldDB" id="A0A939MJV3"/>
<gene>
    <name evidence="2" type="ORF">J4G43_052925</name>
    <name evidence="1" type="ORF">J4G43_53335</name>
</gene>
<accession>A0A939MJV3</accession>
<dbReference type="SUPFAM" id="SSF52540">
    <property type="entry name" value="P-loop containing nucleoside triphosphate hydrolases"/>
    <property type="match status" value="1"/>
</dbReference>
<organism evidence="1">
    <name type="scientific">Bradyrhizobium barranii subsp. barranii</name>
    <dbReference type="NCBI Taxonomy" id="2823807"/>
    <lineage>
        <taxon>Bacteria</taxon>
        <taxon>Pseudomonadati</taxon>
        <taxon>Pseudomonadota</taxon>
        <taxon>Alphaproteobacteria</taxon>
        <taxon>Hyphomicrobiales</taxon>
        <taxon>Nitrobacteraceae</taxon>
        <taxon>Bradyrhizobium</taxon>
        <taxon>Bradyrhizobium barranii</taxon>
    </lineage>
</organism>
<geneLocation type="plasmid" evidence="2 3">
    <name>pBb144S4a</name>
</geneLocation>
<dbReference type="EMBL" id="CP086137">
    <property type="protein sequence ID" value="UEM17930.1"/>
    <property type="molecule type" value="Genomic_DNA"/>
</dbReference>
<dbReference type="EMBL" id="JAGEMI010000004">
    <property type="protein sequence ID" value="MBO1869190.1"/>
    <property type="molecule type" value="Genomic_DNA"/>
</dbReference>
<reference evidence="2 3" key="2">
    <citation type="journal article" date="2022" name="Int. J. Syst. Evol. Microbiol.">
        <title>Strains of Bradyrhizobium barranii sp. nov. associated with legumes native to Canada are symbionts of soybeans and belong to different subspecies (subsp. barranii subsp. nov. and subsp. apii subsp. nov.) and symbiovars (sv. glycinearum and sv. septentrionale).</title>
        <authorList>
            <person name="Bromfield E.S.P."/>
            <person name="Cloutier S."/>
            <person name="Wasai-Hara S."/>
            <person name="Minamisawa K."/>
        </authorList>
    </citation>
    <scope>NUCLEOTIDE SEQUENCE [LARGE SCALE GENOMIC DNA]</scope>
    <source>
        <strain evidence="3">144S4</strain>
        <plasmid evidence="2 3">pBb144S4a</plasmid>
    </source>
</reference>
<keyword evidence="2" id="KW-0614">Plasmid</keyword>